<accession>A0ACB7C9C5</accession>
<dbReference type="EMBL" id="JABTEG010000011">
    <property type="protein sequence ID" value="KAG4304138.1"/>
    <property type="molecule type" value="Genomic_DNA"/>
</dbReference>
<reference evidence="1 2" key="1">
    <citation type="journal article" date="2021" name="Commun. Biol.">
        <title>Genomic insights into the host specific adaptation of the Pneumocystis genus.</title>
        <authorList>
            <person name="Cisse O.H."/>
            <person name="Ma L."/>
            <person name="Dekker J.P."/>
            <person name="Khil P.P."/>
            <person name="Youn J.-H."/>
            <person name="Brenchley J.M."/>
            <person name="Blair R."/>
            <person name="Pahar B."/>
            <person name="Chabe M."/>
            <person name="Van Rompay K.K.A."/>
            <person name="Keesler R."/>
            <person name="Sukura A."/>
            <person name="Hirsch V."/>
            <person name="Kutty G."/>
            <person name="Liu Y."/>
            <person name="Peng L."/>
            <person name="Chen J."/>
            <person name="Song J."/>
            <person name="Weissenbacher-Lang C."/>
            <person name="Xu J."/>
            <person name="Upham N.S."/>
            <person name="Stajich J.E."/>
            <person name="Cuomo C.A."/>
            <person name="Cushion M.T."/>
            <person name="Kovacs J.A."/>
        </authorList>
    </citation>
    <scope>NUCLEOTIDE SEQUENCE [LARGE SCALE GENOMIC DNA]</scope>
    <source>
        <strain evidence="1 2">RABM</strain>
    </source>
</reference>
<dbReference type="Proteomes" id="UP000768646">
    <property type="component" value="Unassembled WGS sequence"/>
</dbReference>
<sequence length="283" mass="32529">MSKKRVGDILLKNDEKRYKNSVLVQWNTSDCTIIMKPVFSETYSTLLSKALNHLKEVDSRFLVLSERFPCRPFSPEGLMEPVNPFQSLCRAILSQQLSNSASESVYKKFIKLFFPNHINQSEQSQNKSSDSKILNSEIFPMPQAVYEMPSENLRLAGCSFRKIEYIKSLANNFLSGNLSSVFFSTASDEEIIQRLTAIKGIGLWSAEMFLLFSLKRTDILSTGDLGIQRGMALMEGKNISKPNKGKWKYMSHEEMIKIAEPWRPYRSIASWFIWVNIIPSKYY</sequence>
<protein>
    <submittedName>
        <fullName evidence="1">Uncharacterized protein</fullName>
    </submittedName>
</protein>
<evidence type="ECO:0000313" key="1">
    <source>
        <dbReference type="EMBL" id="KAG4304138.1"/>
    </source>
</evidence>
<proteinExistence type="predicted"/>
<name>A0ACB7C9C5_9ASCO</name>
<keyword evidence="2" id="KW-1185">Reference proteome</keyword>
<comment type="caution">
    <text evidence="1">The sequence shown here is derived from an EMBL/GenBank/DDBJ whole genome shotgun (WGS) entry which is preliminary data.</text>
</comment>
<organism evidence="1 2">
    <name type="scientific">Pneumocystis oryctolagi</name>
    <dbReference type="NCBI Taxonomy" id="42067"/>
    <lineage>
        <taxon>Eukaryota</taxon>
        <taxon>Fungi</taxon>
        <taxon>Dikarya</taxon>
        <taxon>Ascomycota</taxon>
        <taxon>Taphrinomycotina</taxon>
        <taxon>Pneumocystomycetes</taxon>
        <taxon>Pneumocystaceae</taxon>
        <taxon>Pneumocystis</taxon>
    </lineage>
</organism>
<gene>
    <name evidence="1" type="ORF">PORY_002502</name>
</gene>
<evidence type="ECO:0000313" key="2">
    <source>
        <dbReference type="Proteomes" id="UP000768646"/>
    </source>
</evidence>